<protein>
    <submittedName>
        <fullName evidence="2">Uncharacterized protein</fullName>
    </submittedName>
</protein>
<proteinExistence type="predicted"/>
<evidence type="ECO:0000313" key="3">
    <source>
        <dbReference type="Proteomes" id="UP000253742"/>
    </source>
</evidence>
<evidence type="ECO:0000313" key="2">
    <source>
        <dbReference type="EMBL" id="RDD85864.1"/>
    </source>
</evidence>
<reference evidence="2 3" key="1">
    <citation type="submission" date="2018-07" db="EMBL/GenBank/DDBJ databases">
        <title>Genome guided investigation of antibiotics producing actinomycetales strain isolated from a Macau mangrove ecosystem.</title>
        <authorList>
            <person name="Hu D."/>
        </authorList>
    </citation>
    <scope>NUCLEOTIDE SEQUENCE [LARGE SCALE GENOMIC DNA]</scope>
    <source>
        <strain evidence="2 3">2297</strain>
    </source>
</reference>
<sequence>MIDIVVRDGSGAGRALALGPASSPAATKPAVANAAHPLLLALNPLKGMCSSSVTAAAPRKLDLFARFANRYDRDPTNFVLSVDKRGVSRYGPTGSSQPISTTAPQIP</sequence>
<feature type="compositionally biased region" description="Polar residues" evidence="1">
    <location>
        <begin position="93"/>
        <end position="107"/>
    </location>
</feature>
<accession>A0A369UYM3</accession>
<name>A0A369UYM3_9ACTN</name>
<dbReference type="OrthoDB" id="9962380at2"/>
<evidence type="ECO:0000256" key="1">
    <source>
        <dbReference type="SAM" id="MobiDB-lite"/>
    </source>
</evidence>
<organism evidence="2 3">
    <name type="scientific">Streptomyces parvulus</name>
    <dbReference type="NCBI Taxonomy" id="146923"/>
    <lineage>
        <taxon>Bacteria</taxon>
        <taxon>Bacillati</taxon>
        <taxon>Actinomycetota</taxon>
        <taxon>Actinomycetes</taxon>
        <taxon>Kitasatosporales</taxon>
        <taxon>Streptomycetaceae</taxon>
        <taxon>Streptomyces</taxon>
    </lineage>
</organism>
<dbReference type="Proteomes" id="UP000253742">
    <property type="component" value="Unassembled WGS sequence"/>
</dbReference>
<gene>
    <name evidence="2" type="ORF">DVZ84_27525</name>
</gene>
<dbReference type="EMBL" id="QQBH01000022">
    <property type="protein sequence ID" value="RDD85864.1"/>
    <property type="molecule type" value="Genomic_DNA"/>
</dbReference>
<feature type="region of interest" description="Disordered" evidence="1">
    <location>
        <begin position="86"/>
        <end position="107"/>
    </location>
</feature>
<comment type="caution">
    <text evidence="2">The sequence shown here is derived from an EMBL/GenBank/DDBJ whole genome shotgun (WGS) entry which is preliminary data.</text>
</comment>
<dbReference type="AlphaFoldDB" id="A0A369UYM3"/>